<dbReference type="AlphaFoldDB" id="A0A0S8GLQ5"/>
<organism evidence="1 2">
    <name type="scientific">candidate division WOR_3 bacterium SM23_60</name>
    <dbReference type="NCBI Taxonomy" id="1703780"/>
    <lineage>
        <taxon>Bacteria</taxon>
        <taxon>Bacteria division WOR-3</taxon>
    </lineage>
</organism>
<evidence type="ECO:0008006" key="3">
    <source>
        <dbReference type="Google" id="ProtNLM"/>
    </source>
</evidence>
<evidence type="ECO:0000313" key="2">
    <source>
        <dbReference type="Proteomes" id="UP000051096"/>
    </source>
</evidence>
<name>A0A0S8GLQ5_UNCW3</name>
<dbReference type="InterPro" id="IPR008930">
    <property type="entry name" value="Terpenoid_cyclase/PrenylTrfase"/>
</dbReference>
<accession>A0A0S8GLQ5</accession>
<sequence length="341" mass="39794">MLSIRQIENNINWLLAHGSAPVEYLTHRYLLNEREGSSEAKRLWRAVEKDREAVEIFSKQKRNGSWCAGGSWSLPPSYIPKGGYTVVSPKYVTTAWILPILGDMGFSIKDKRIKKACEYILSFQCRNGFIAETDVNRYDVDVDDLHNMPCRFSIILIGLGKVGAGNDPRVKKAYDLLAKWQRTDGGWVLEMHKNERNWTRSCPYSTFHATYALYVSKNKEYYPYVRQGLNFLLNHLSQKNENEIRKFFYHGHSIIHELGMFSEYGIGMNSKPIRAQLEWLMEMYNEKEGSFIYSGKPVSKYSHRKDGMDSRVAKYRLYHIIETDWLTYHLTKIVSNLTTRR</sequence>
<reference evidence="1 2" key="1">
    <citation type="journal article" date="2015" name="Microbiome">
        <title>Genomic resolution of linkages in carbon, nitrogen, and sulfur cycling among widespread estuary sediment bacteria.</title>
        <authorList>
            <person name="Baker B.J."/>
            <person name="Lazar C.S."/>
            <person name="Teske A.P."/>
            <person name="Dick G.J."/>
        </authorList>
    </citation>
    <scope>NUCLEOTIDE SEQUENCE [LARGE SCALE GENOMIC DNA]</scope>
    <source>
        <strain evidence="1">SM23_60</strain>
    </source>
</reference>
<proteinExistence type="predicted"/>
<dbReference type="Proteomes" id="UP000051096">
    <property type="component" value="Unassembled WGS sequence"/>
</dbReference>
<protein>
    <recommendedName>
        <fullName evidence="3">Squalene cyclase C-terminal domain-containing protein</fullName>
    </recommendedName>
</protein>
<dbReference type="Gene3D" id="1.50.10.20">
    <property type="match status" value="1"/>
</dbReference>
<comment type="caution">
    <text evidence="1">The sequence shown here is derived from an EMBL/GenBank/DDBJ whole genome shotgun (WGS) entry which is preliminary data.</text>
</comment>
<dbReference type="CDD" id="cd00688">
    <property type="entry name" value="ISOPREN_C2_like"/>
    <property type="match status" value="1"/>
</dbReference>
<dbReference type="EMBL" id="LJUO01000013">
    <property type="protein sequence ID" value="KPK73227.1"/>
    <property type="molecule type" value="Genomic_DNA"/>
</dbReference>
<dbReference type="SUPFAM" id="SSF48239">
    <property type="entry name" value="Terpenoid cyclases/Protein prenyltransferases"/>
    <property type="match status" value="1"/>
</dbReference>
<evidence type="ECO:0000313" key="1">
    <source>
        <dbReference type="EMBL" id="KPK73227.1"/>
    </source>
</evidence>
<gene>
    <name evidence="1" type="ORF">AMJ87_02425</name>
</gene>